<dbReference type="InterPro" id="IPR036736">
    <property type="entry name" value="ACP-like_sf"/>
</dbReference>
<dbReference type="SUPFAM" id="SSF47336">
    <property type="entry name" value="ACP-like"/>
    <property type="match status" value="1"/>
</dbReference>
<protein>
    <submittedName>
        <fullName evidence="2">Putative acyl carrier protein</fullName>
    </submittedName>
</protein>
<organism evidence="2">
    <name type="scientific">Streptomyces sp. TA-0256</name>
    <dbReference type="NCBI Taxonomy" id="573242"/>
    <lineage>
        <taxon>Bacteria</taxon>
        <taxon>Bacillati</taxon>
        <taxon>Actinomycetota</taxon>
        <taxon>Actinomycetes</taxon>
        <taxon>Kitasatosporales</taxon>
        <taxon>Streptomycetaceae</taxon>
        <taxon>Streptomyces</taxon>
    </lineage>
</organism>
<evidence type="ECO:0000313" key="2">
    <source>
        <dbReference type="EMBL" id="BAJ52705.1"/>
    </source>
</evidence>
<sequence>MREFTVADFQKNVDACVGVDEAITFDETTMDVEFTDLGLDSLAIYEVFTRLEEDLGFPIPDEDLDGLKTLGAVLAYVHGRLAATR</sequence>
<dbReference type="InterPro" id="IPR009081">
    <property type="entry name" value="PP-bd_ACP"/>
</dbReference>
<dbReference type="AlphaFoldDB" id="E5RLP1"/>
<gene>
    <name evidence="2" type="primary">pnxV</name>
</gene>
<dbReference type="EMBL" id="AB469194">
    <property type="protein sequence ID" value="BAJ52705.1"/>
    <property type="molecule type" value="Genomic_DNA"/>
</dbReference>
<dbReference type="Gene3D" id="1.10.1200.10">
    <property type="entry name" value="ACP-like"/>
    <property type="match status" value="1"/>
</dbReference>
<dbReference type="Pfam" id="PF00550">
    <property type="entry name" value="PP-binding"/>
    <property type="match status" value="1"/>
</dbReference>
<proteinExistence type="predicted"/>
<accession>E5RLP1</accession>
<dbReference type="PROSITE" id="PS50075">
    <property type="entry name" value="CARRIER"/>
    <property type="match status" value="1"/>
</dbReference>
<feature type="domain" description="Carrier" evidence="1">
    <location>
        <begin position="3"/>
        <end position="81"/>
    </location>
</feature>
<name>E5RLP1_9ACTN</name>
<reference evidence="2" key="1">
    <citation type="submission" date="2008-11" db="EMBL/GenBank/DDBJ databases">
        <title>Biosynthetic gene cluster for FD-594 in Streptomyces sp. TA-0256.</title>
        <authorList>
            <person name="Kudo F."/>
            <person name="Yonezawa T."/>
            <person name="Eguchi T."/>
        </authorList>
    </citation>
    <scope>NUCLEOTIDE SEQUENCE</scope>
    <source>
        <strain evidence="2">TA-0256</strain>
    </source>
</reference>
<evidence type="ECO:0000259" key="1">
    <source>
        <dbReference type="PROSITE" id="PS50075"/>
    </source>
</evidence>